<dbReference type="GO" id="GO:0005524">
    <property type="term" value="F:ATP binding"/>
    <property type="evidence" value="ECO:0007669"/>
    <property type="project" value="InterPro"/>
</dbReference>
<reference evidence="5" key="1">
    <citation type="journal article" date="2024" name="Gigascience">
        <title>Chromosome-level genome of the poultry shaft louse Menopon gallinae provides insight into the host-switching and adaptive evolution of parasitic lice.</title>
        <authorList>
            <person name="Xu Y."/>
            <person name="Ma L."/>
            <person name="Liu S."/>
            <person name="Liang Y."/>
            <person name="Liu Q."/>
            <person name="He Z."/>
            <person name="Tian L."/>
            <person name="Duan Y."/>
            <person name="Cai W."/>
            <person name="Li H."/>
            <person name="Song F."/>
        </authorList>
    </citation>
    <scope>NUCLEOTIDE SEQUENCE</scope>
    <source>
        <strain evidence="5">Cailab_2023a</strain>
    </source>
</reference>
<dbReference type="InterPro" id="IPR047499">
    <property type="entry name" value="DD_AK7"/>
</dbReference>
<evidence type="ECO:0000256" key="1">
    <source>
        <dbReference type="ARBA" id="ARBA00022679"/>
    </source>
</evidence>
<keyword evidence="2" id="KW-0547">Nucleotide-binding</keyword>
<comment type="caution">
    <text evidence="5">The sequence shown here is derived from an EMBL/GenBank/DDBJ whole genome shotgun (WGS) entry which is preliminary data.</text>
</comment>
<gene>
    <name evidence="5" type="ORF">PYX00_007306</name>
</gene>
<proteinExistence type="predicted"/>
<feature type="region of interest" description="Disordered" evidence="4">
    <location>
        <begin position="843"/>
        <end position="870"/>
    </location>
</feature>
<evidence type="ECO:0000256" key="3">
    <source>
        <dbReference type="ARBA" id="ARBA00022777"/>
    </source>
</evidence>
<feature type="region of interest" description="Disordered" evidence="4">
    <location>
        <begin position="394"/>
        <end position="431"/>
    </location>
</feature>
<feature type="region of interest" description="Disordered" evidence="4">
    <location>
        <begin position="791"/>
        <end position="829"/>
    </location>
</feature>
<dbReference type="InterPro" id="IPR000850">
    <property type="entry name" value="Adenylat/UMP-CMP_kin"/>
</dbReference>
<dbReference type="SUPFAM" id="SSF51735">
    <property type="entry name" value="NAD(P)-binding Rossmann-fold domains"/>
    <property type="match status" value="1"/>
</dbReference>
<feature type="compositionally biased region" description="Low complexity" evidence="4">
    <location>
        <begin position="846"/>
        <end position="859"/>
    </location>
</feature>
<accession>A0AAW2HJG4</accession>
<name>A0AAW2HJG4_9NEOP</name>
<dbReference type="GO" id="GO:0019205">
    <property type="term" value="F:nucleobase-containing compound kinase activity"/>
    <property type="evidence" value="ECO:0007669"/>
    <property type="project" value="InterPro"/>
</dbReference>
<evidence type="ECO:0000256" key="4">
    <source>
        <dbReference type="SAM" id="MobiDB-lite"/>
    </source>
</evidence>
<dbReference type="GO" id="GO:0006139">
    <property type="term" value="P:nucleobase-containing compound metabolic process"/>
    <property type="evidence" value="ECO:0007669"/>
    <property type="project" value="InterPro"/>
</dbReference>
<feature type="compositionally biased region" description="Acidic residues" evidence="4">
    <location>
        <begin position="408"/>
        <end position="431"/>
    </location>
</feature>
<dbReference type="Gene3D" id="3.40.50.720">
    <property type="entry name" value="NAD(P)-binding Rossmann-like Domain"/>
    <property type="match status" value="1"/>
</dbReference>
<keyword evidence="3" id="KW-0418">Kinase</keyword>
<dbReference type="InterPro" id="IPR007858">
    <property type="entry name" value="Dpy-30_motif"/>
</dbReference>
<dbReference type="SUPFAM" id="SSF52540">
    <property type="entry name" value="P-loop containing nucleoside triphosphate hydrolases"/>
    <property type="match status" value="1"/>
</dbReference>
<dbReference type="InterPro" id="IPR036291">
    <property type="entry name" value="NAD(P)-bd_dom_sf"/>
</dbReference>
<sequence>MEDDEEEFMGEGEMSEEGNEYVEPIKEKKRENFYIIGTADFMKNPDYTKPESVNEIVNEQEKTAFLEKILTCGVIIYDISNTLSCHPVQIEEATWVINSIVNQLEDVQKHAPKLFRKYKDCRTFVLISTILTWAKTKPIDPDDPSLPFTERDYRKRRPHPNYKVHCDFEKKVLEIGKKFPDHLRTIVIGSGITYGREEDILHFLFKMAWLSAPELPLFSPGNNKIPLIHVDALANIVYLILSDFPKTIKYIVAVEQMPTSLRTIVRLISKKLGTGKIKKVSKEEAFVYPEIKQRNFDMLTVNLNIIPGYILNMNLKPSLEQTFKENIDDIITEFRKARNLKPVKIFIHGPPASGKTLLSNRLAQHYKIHHLHAKCVIEQGIQELKQKIDDIKAKENKEEGGDNKNQLLDDDNDEADEDVEEEEPEPEGEDLESLTQFLREIEDNMASNEKHRLDDQIVIRLFKRRMLSNACQNQGYVMDSFPKTYEDTKLLYEPDEFVEELDDQQEDDITHTYNTKIMPEFVASLDASDEYLFQRVIHMPQSFVCNTHYEEEEMCRRLVEFRNRNTEDNTCLIYYDELEVPMKVYNIEGMHDDLELTRTFNDIIQQIGLPRNYDPTAHIDLIASEKQKSAQKHMESVKQKAREMMQERRERMEHWMFLKNQEKEMEEKALALLAMPLRHYLMKYIFPTLTRGLVEVARVRPEDPVDYLAEYLFKENPEGKMFRPDYDNVEEELTEAVKEYDIPVYGTARGSRDNVSKTYSMDESVVADAVSNVSEVKEKCSRVTMVSKSTTRSITDWQKSKKEESSSGSCKCDRSMSSSSVSSSTPSVPPMTCMCPAYSHSDCTELSDSFSEESSNSQSGKQPTVCRCGK</sequence>
<evidence type="ECO:0008006" key="6">
    <source>
        <dbReference type="Google" id="ProtNLM"/>
    </source>
</evidence>
<dbReference type="AlphaFoldDB" id="A0AAW2HJG4"/>
<dbReference type="EMBL" id="JARGDH010000004">
    <property type="protein sequence ID" value="KAL0269651.1"/>
    <property type="molecule type" value="Genomic_DNA"/>
</dbReference>
<dbReference type="Pfam" id="PF05186">
    <property type="entry name" value="Dpy-30"/>
    <property type="match status" value="1"/>
</dbReference>
<dbReference type="Gene3D" id="1.20.890.10">
    <property type="entry name" value="cAMP-dependent protein kinase regulatory subunit, dimerization-anchoring domain"/>
    <property type="match status" value="1"/>
</dbReference>
<keyword evidence="1" id="KW-0808">Transferase</keyword>
<dbReference type="CDD" id="cd22967">
    <property type="entry name" value="DD_AK7"/>
    <property type="match status" value="1"/>
</dbReference>
<feature type="region of interest" description="Disordered" evidence="4">
    <location>
        <begin position="1"/>
        <end position="20"/>
    </location>
</feature>
<dbReference type="InterPro" id="IPR027417">
    <property type="entry name" value="P-loop_NTPase"/>
</dbReference>
<feature type="compositionally biased region" description="Low complexity" evidence="4">
    <location>
        <begin position="806"/>
        <end position="826"/>
    </location>
</feature>
<dbReference type="PANTHER" id="PTHR23359">
    <property type="entry name" value="NUCLEOTIDE KINASE"/>
    <property type="match status" value="1"/>
</dbReference>
<evidence type="ECO:0000256" key="2">
    <source>
        <dbReference type="ARBA" id="ARBA00022741"/>
    </source>
</evidence>
<protein>
    <recommendedName>
        <fullName evidence="6">Adenylate kinase 7</fullName>
    </recommendedName>
</protein>
<dbReference type="Gene3D" id="3.40.50.300">
    <property type="entry name" value="P-loop containing nucleotide triphosphate hydrolases"/>
    <property type="match status" value="1"/>
</dbReference>
<evidence type="ECO:0000313" key="5">
    <source>
        <dbReference type="EMBL" id="KAL0269651.1"/>
    </source>
</evidence>
<organism evidence="5">
    <name type="scientific">Menopon gallinae</name>
    <name type="common">poultry shaft louse</name>
    <dbReference type="NCBI Taxonomy" id="328185"/>
    <lineage>
        <taxon>Eukaryota</taxon>
        <taxon>Metazoa</taxon>
        <taxon>Ecdysozoa</taxon>
        <taxon>Arthropoda</taxon>
        <taxon>Hexapoda</taxon>
        <taxon>Insecta</taxon>
        <taxon>Pterygota</taxon>
        <taxon>Neoptera</taxon>
        <taxon>Paraneoptera</taxon>
        <taxon>Psocodea</taxon>
        <taxon>Troctomorpha</taxon>
        <taxon>Phthiraptera</taxon>
        <taxon>Amblycera</taxon>
        <taxon>Menoponidae</taxon>
        <taxon>Menopon</taxon>
    </lineage>
</organism>